<dbReference type="AlphaFoldDB" id="A0AAV9X0K5"/>
<dbReference type="InterPro" id="IPR000873">
    <property type="entry name" value="AMP-dep_synth/lig_dom"/>
</dbReference>
<proteinExistence type="predicted"/>
<reference evidence="3 4" key="1">
    <citation type="submission" date="2019-10" db="EMBL/GenBank/DDBJ databases">
        <authorList>
            <person name="Palmer J.M."/>
        </authorList>
    </citation>
    <scope>NUCLEOTIDE SEQUENCE [LARGE SCALE GENOMIC DNA]</scope>
    <source>
        <strain evidence="3 4">TWF694</strain>
    </source>
</reference>
<sequence length="538" mass="59506">MADENVHGVPALPLFTAAHEHATRRPSSTAIVDVKLSKSFTYSELLTGAARVRCLILEALECDGPDIQEQRVAFLVPSGIEYVRIQWGIWVAGGIAVPLCVTHPFQELEYVIGDSQPSLIFIHNDFSQHKSGLVASFPSIKILEVPAHAEVTEVTAALLTNPISFTPAFELSRRALIIYTSGTTSKPKGCVTTHENIYFQANSLVKAWEYSHSDHLLHVLPLHHVHGIINGLTATLLAGGTVELHQKFDPSVIWKRWSDGDSTLFMAVPTVYSRLNSHFSEKIAGTDGKEKAVKGAKSLRLLISGSDALPVSVKQQFKDITGQVILERYGMTEIGMALSCHYHDEDGLGRPDGTVGWPLDGVEVRLVDENRDEISFSMDPGEIQIRGPNVFKEYWQRPEASAKEFTEDGFFKTGDIAYRNPNGAFIIRGRKSVDIIKSGGYKISALEIEREILANVAGVKEVAVVGVQDLEWGERVAAVLVMEQGHENLELKDFRNVLRKSLAPYKIPSLIKVVESIERNAMGKINKKELVRNLWPNS</sequence>
<protein>
    <recommendedName>
        <fullName evidence="5">Peroxisomal AMP binding enzyme</fullName>
    </recommendedName>
</protein>
<organism evidence="3 4">
    <name type="scientific">Orbilia ellipsospora</name>
    <dbReference type="NCBI Taxonomy" id="2528407"/>
    <lineage>
        <taxon>Eukaryota</taxon>
        <taxon>Fungi</taxon>
        <taxon>Dikarya</taxon>
        <taxon>Ascomycota</taxon>
        <taxon>Pezizomycotina</taxon>
        <taxon>Orbiliomycetes</taxon>
        <taxon>Orbiliales</taxon>
        <taxon>Orbiliaceae</taxon>
        <taxon>Orbilia</taxon>
    </lineage>
</organism>
<dbReference type="InterPro" id="IPR042099">
    <property type="entry name" value="ANL_N_sf"/>
</dbReference>
<dbReference type="SUPFAM" id="SSF56801">
    <property type="entry name" value="Acetyl-CoA synthetase-like"/>
    <property type="match status" value="1"/>
</dbReference>
<dbReference type="InterPro" id="IPR025110">
    <property type="entry name" value="AMP-bd_C"/>
</dbReference>
<keyword evidence="4" id="KW-1185">Reference proteome</keyword>
<evidence type="ECO:0000313" key="3">
    <source>
        <dbReference type="EMBL" id="KAK6531876.1"/>
    </source>
</evidence>
<dbReference type="InterPro" id="IPR020845">
    <property type="entry name" value="AMP-binding_CS"/>
</dbReference>
<dbReference type="Pfam" id="PF13193">
    <property type="entry name" value="AMP-binding_C"/>
    <property type="match status" value="1"/>
</dbReference>
<evidence type="ECO:0000313" key="4">
    <source>
        <dbReference type="Proteomes" id="UP001365542"/>
    </source>
</evidence>
<dbReference type="Proteomes" id="UP001365542">
    <property type="component" value="Unassembled WGS sequence"/>
</dbReference>
<comment type="caution">
    <text evidence="3">The sequence shown here is derived from an EMBL/GenBank/DDBJ whole genome shotgun (WGS) entry which is preliminary data.</text>
</comment>
<dbReference type="GO" id="GO:0031956">
    <property type="term" value="F:medium-chain fatty acid-CoA ligase activity"/>
    <property type="evidence" value="ECO:0007669"/>
    <property type="project" value="TreeGrafter"/>
</dbReference>
<dbReference type="InterPro" id="IPR045851">
    <property type="entry name" value="AMP-bd_C_sf"/>
</dbReference>
<dbReference type="PANTHER" id="PTHR43201:SF15">
    <property type="entry name" value="AMP BINDING ENZYME, PUTATIVE (AFU_ORTHOLOGUE AFUA_6G11340)-RELATED"/>
    <property type="match status" value="1"/>
</dbReference>
<feature type="domain" description="AMP-binding enzyme C-terminal" evidence="2">
    <location>
        <begin position="451"/>
        <end position="524"/>
    </location>
</feature>
<gene>
    <name evidence="3" type="ORF">TWF694_003041</name>
</gene>
<dbReference type="Gene3D" id="3.30.300.30">
    <property type="match status" value="1"/>
</dbReference>
<dbReference type="CDD" id="cd05941">
    <property type="entry name" value="MCS"/>
    <property type="match status" value="1"/>
</dbReference>
<accession>A0AAV9X0K5</accession>
<dbReference type="Pfam" id="PF00501">
    <property type="entry name" value="AMP-binding"/>
    <property type="match status" value="1"/>
</dbReference>
<dbReference type="PANTHER" id="PTHR43201">
    <property type="entry name" value="ACYL-COA SYNTHETASE"/>
    <property type="match status" value="1"/>
</dbReference>
<dbReference type="GO" id="GO:0006631">
    <property type="term" value="P:fatty acid metabolic process"/>
    <property type="evidence" value="ECO:0007669"/>
    <property type="project" value="TreeGrafter"/>
</dbReference>
<evidence type="ECO:0000259" key="1">
    <source>
        <dbReference type="Pfam" id="PF00501"/>
    </source>
</evidence>
<feature type="domain" description="AMP-dependent synthetase/ligase" evidence="1">
    <location>
        <begin position="20"/>
        <end position="395"/>
    </location>
</feature>
<dbReference type="Gene3D" id="3.40.50.12780">
    <property type="entry name" value="N-terminal domain of ligase-like"/>
    <property type="match status" value="1"/>
</dbReference>
<name>A0AAV9X0K5_9PEZI</name>
<dbReference type="PROSITE" id="PS00455">
    <property type="entry name" value="AMP_BINDING"/>
    <property type="match status" value="1"/>
</dbReference>
<evidence type="ECO:0000259" key="2">
    <source>
        <dbReference type="Pfam" id="PF13193"/>
    </source>
</evidence>
<evidence type="ECO:0008006" key="5">
    <source>
        <dbReference type="Google" id="ProtNLM"/>
    </source>
</evidence>
<dbReference type="EMBL" id="JAVHJO010000012">
    <property type="protein sequence ID" value="KAK6531876.1"/>
    <property type="molecule type" value="Genomic_DNA"/>
</dbReference>